<feature type="signal peptide" evidence="1">
    <location>
        <begin position="1"/>
        <end position="30"/>
    </location>
</feature>
<evidence type="ECO:0000259" key="2">
    <source>
        <dbReference type="Pfam" id="PF26080"/>
    </source>
</evidence>
<evidence type="ECO:0000313" key="3">
    <source>
        <dbReference type="EMBL" id="KAH9380747.1"/>
    </source>
</evidence>
<keyword evidence="4" id="KW-1185">Reference proteome</keyword>
<reference evidence="3 4" key="1">
    <citation type="journal article" date="2020" name="Cell">
        <title>Large-Scale Comparative Analyses of Tick Genomes Elucidate Their Genetic Diversity and Vector Capacities.</title>
        <authorList>
            <consortium name="Tick Genome and Microbiome Consortium (TIGMIC)"/>
            <person name="Jia N."/>
            <person name="Wang J."/>
            <person name="Shi W."/>
            <person name="Du L."/>
            <person name="Sun Y."/>
            <person name="Zhan W."/>
            <person name="Jiang J.F."/>
            <person name="Wang Q."/>
            <person name="Zhang B."/>
            <person name="Ji P."/>
            <person name="Bell-Sakyi L."/>
            <person name="Cui X.M."/>
            <person name="Yuan T.T."/>
            <person name="Jiang B.G."/>
            <person name="Yang W.F."/>
            <person name="Lam T.T."/>
            <person name="Chang Q.C."/>
            <person name="Ding S.J."/>
            <person name="Wang X.J."/>
            <person name="Zhu J.G."/>
            <person name="Ruan X.D."/>
            <person name="Zhao L."/>
            <person name="Wei J.T."/>
            <person name="Ye R.Z."/>
            <person name="Que T.C."/>
            <person name="Du C.H."/>
            <person name="Zhou Y.H."/>
            <person name="Cheng J.X."/>
            <person name="Dai P.F."/>
            <person name="Guo W.B."/>
            <person name="Han X.H."/>
            <person name="Huang E.J."/>
            <person name="Li L.F."/>
            <person name="Wei W."/>
            <person name="Gao Y.C."/>
            <person name="Liu J.Z."/>
            <person name="Shao H.Z."/>
            <person name="Wang X."/>
            <person name="Wang C.C."/>
            <person name="Yang T.C."/>
            <person name="Huo Q.B."/>
            <person name="Li W."/>
            <person name="Chen H.Y."/>
            <person name="Chen S.E."/>
            <person name="Zhou L.G."/>
            <person name="Ni X.B."/>
            <person name="Tian J.H."/>
            <person name="Sheng Y."/>
            <person name="Liu T."/>
            <person name="Pan Y.S."/>
            <person name="Xia L.Y."/>
            <person name="Li J."/>
            <person name="Zhao F."/>
            <person name="Cao W.C."/>
        </authorList>
    </citation>
    <scope>NUCLEOTIDE SEQUENCE [LARGE SCALE GENOMIC DNA]</scope>
    <source>
        <strain evidence="3">HaeL-2018</strain>
    </source>
</reference>
<dbReference type="InterPro" id="IPR058698">
    <property type="entry name" value="CUB_metazoa"/>
</dbReference>
<dbReference type="PANTHER" id="PTHR33236:SF5">
    <property type="entry name" value="CUB DOMAIN-CONTAINING PROTEIN"/>
    <property type="match status" value="1"/>
</dbReference>
<feature type="domain" description="CUB" evidence="2">
    <location>
        <begin position="240"/>
        <end position="377"/>
    </location>
</feature>
<dbReference type="OrthoDB" id="2105077at2759"/>
<gene>
    <name evidence="3" type="ORF">HPB48_008871</name>
</gene>
<evidence type="ECO:0000256" key="1">
    <source>
        <dbReference type="SAM" id="SignalP"/>
    </source>
</evidence>
<name>A0A9J6H0A6_HAELO</name>
<keyword evidence="1" id="KW-0732">Signal</keyword>
<accession>A0A9J6H0A6</accession>
<feature type="chain" id="PRO_5039922256" description="CUB domain-containing protein" evidence="1">
    <location>
        <begin position="31"/>
        <end position="404"/>
    </location>
</feature>
<proteinExistence type="predicted"/>
<evidence type="ECO:0000313" key="4">
    <source>
        <dbReference type="Proteomes" id="UP000821853"/>
    </source>
</evidence>
<organism evidence="3 4">
    <name type="scientific">Haemaphysalis longicornis</name>
    <name type="common">Bush tick</name>
    <dbReference type="NCBI Taxonomy" id="44386"/>
    <lineage>
        <taxon>Eukaryota</taxon>
        <taxon>Metazoa</taxon>
        <taxon>Ecdysozoa</taxon>
        <taxon>Arthropoda</taxon>
        <taxon>Chelicerata</taxon>
        <taxon>Arachnida</taxon>
        <taxon>Acari</taxon>
        <taxon>Parasitiformes</taxon>
        <taxon>Ixodida</taxon>
        <taxon>Ixodoidea</taxon>
        <taxon>Ixodidae</taxon>
        <taxon>Haemaphysalinae</taxon>
        <taxon>Haemaphysalis</taxon>
    </lineage>
</organism>
<dbReference type="PANTHER" id="PTHR33236">
    <property type="entry name" value="INTRAFLAGELLAR TRANSPORT PROTEIN 122 FAMILY PROTEIN-RELATED"/>
    <property type="match status" value="1"/>
</dbReference>
<dbReference type="AlphaFoldDB" id="A0A9J6H0A6"/>
<protein>
    <recommendedName>
        <fullName evidence="2">CUB domain-containing protein</fullName>
    </recommendedName>
</protein>
<dbReference type="Proteomes" id="UP000821853">
    <property type="component" value="Chromosome 8"/>
</dbReference>
<comment type="caution">
    <text evidence="3">The sequence shown here is derived from an EMBL/GenBank/DDBJ whole genome shotgun (WGS) entry which is preliminary data.</text>
</comment>
<dbReference type="VEuPathDB" id="VectorBase:HLOH_049826"/>
<sequence>MHRTTVTDECIVSRGTFNVLCFVCVVLTSAKSTVTSSGKGGVVASQRSARWGLFNWVEFANEPCVSRHGFSGVCLTSSECSLHGGVARGRCANGYGVCCQVMKTCGETISSNNSYFVDPVTMAGSLTSVPNGLHCAVTVNKAGAGVCQLRLNLERFDVIGPDVSSVSGVCSHDAFSVSGQDTNSVVPLICGLNHGQHVYASVADVDGPVRLSMILARNETLRSWKIRVIQIPCGSQRLAPPGCLQYHEDPTGRVSSFNYASGAPFGGGSTGRLETGYPNFQSYSICFRLAAGSCSLRLAKDGPFGVDAPPAQDGGDGGGRRKPVANRCEDFRFRSPLQADFLMLGVQPFCGDDFPDHLETGNSVFCSGRELGALKTNERHSEKNRLLPKREKEEREVWCGGSYI</sequence>
<dbReference type="Pfam" id="PF26080">
    <property type="entry name" value="CUB_animal"/>
    <property type="match status" value="1"/>
</dbReference>
<dbReference type="OMA" id="NWVEFAN"/>
<dbReference type="EMBL" id="JABSTR010000010">
    <property type="protein sequence ID" value="KAH9380747.1"/>
    <property type="molecule type" value="Genomic_DNA"/>
</dbReference>